<comment type="caution">
    <text evidence="6">The sequence shown here is derived from an EMBL/GenBank/DDBJ whole genome shotgun (WGS) entry which is preliminary data.</text>
</comment>
<organism evidence="6 7">
    <name type="scientific">Akkermansia muciniphila</name>
    <dbReference type="NCBI Taxonomy" id="239935"/>
    <lineage>
        <taxon>Bacteria</taxon>
        <taxon>Pseudomonadati</taxon>
        <taxon>Verrucomicrobiota</taxon>
        <taxon>Verrucomicrobiia</taxon>
        <taxon>Verrucomicrobiales</taxon>
        <taxon>Akkermansiaceae</taxon>
        <taxon>Akkermansia</taxon>
    </lineage>
</organism>
<evidence type="ECO:0000313" key="6">
    <source>
        <dbReference type="EMBL" id="PNC56838.1"/>
    </source>
</evidence>
<dbReference type="PROSITE" id="PS50005">
    <property type="entry name" value="TPR"/>
    <property type="match status" value="1"/>
</dbReference>
<evidence type="ECO:0000259" key="4">
    <source>
        <dbReference type="Pfam" id="PF09699"/>
    </source>
</evidence>
<dbReference type="Gene3D" id="1.25.40.10">
    <property type="entry name" value="Tetratricopeptide repeat domain"/>
    <property type="match status" value="1"/>
</dbReference>
<dbReference type="Pfam" id="PF13432">
    <property type="entry name" value="TPR_16"/>
    <property type="match status" value="1"/>
</dbReference>
<evidence type="ECO:0000313" key="7">
    <source>
        <dbReference type="Proteomes" id="UP000235914"/>
    </source>
</evidence>
<dbReference type="EMBL" id="PJKN01000002">
    <property type="protein sequence ID" value="PNC56838.1"/>
    <property type="molecule type" value="Genomic_DNA"/>
</dbReference>
<evidence type="ECO:0000256" key="1">
    <source>
        <dbReference type="ARBA" id="ARBA00022729"/>
    </source>
</evidence>
<keyword evidence="3" id="KW-1133">Transmembrane helix</keyword>
<dbReference type="SUPFAM" id="SSF48452">
    <property type="entry name" value="TPR-like"/>
    <property type="match status" value="1"/>
</dbReference>
<feature type="domain" description="Cytochrome c-552/4" evidence="5">
    <location>
        <begin position="78"/>
        <end position="118"/>
    </location>
</feature>
<dbReference type="SUPFAM" id="SSF48371">
    <property type="entry name" value="ARM repeat"/>
    <property type="match status" value="1"/>
</dbReference>
<keyword evidence="2" id="KW-0802">TPR repeat</keyword>
<dbReference type="PANTHER" id="PTHR35038">
    <property type="entry name" value="DISSIMILATORY SULFITE REDUCTASE SIRA"/>
    <property type="match status" value="1"/>
</dbReference>
<dbReference type="InterPro" id="IPR011989">
    <property type="entry name" value="ARM-like"/>
</dbReference>
<name>A0AAP8NLM5_9BACT</name>
<evidence type="ECO:0000256" key="3">
    <source>
        <dbReference type="SAM" id="Phobius"/>
    </source>
</evidence>
<dbReference type="InterPro" id="IPR036280">
    <property type="entry name" value="Multihaem_cyt_sf"/>
</dbReference>
<proteinExistence type="predicted"/>
<dbReference type="InterPro" id="IPR016024">
    <property type="entry name" value="ARM-type_fold"/>
</dbReference>
<dbReference type="Pfam" id="PF09699">
    <property type="entry name" value="Paired_CXXCH_1"/>
    <property type="match status" value="1"/>
</dbReference>
<dbReference type="SMART" id="SM00028">
    <property type="entry name" value="TPR"/>
    <property type="match status" value="5"/>
</dbReference>
<dbReference type="Gene3D" id="1.25.10.10">
    <property type="entry name" value="Leucine-rich Repeat Variant"/>
    <property type="match status" value="1"/>
</dbReference>
<keyword evidence="3" id="KW-0812">Transmembrane</keyword>
<protein>
    <recommendedName>
        <fullName evidence="8">Tetratricopeptide repeat protein</fullName>
    </recommendedName>
</protein>
<dbReference type="PANTHER" id="PTHR35038:SF8">
    <property type="entry name" value="C-TYPE POLYHEME CYTOCHROME OMCC"/>
    <property type="match status" value="1"/>
</dbReference>
<dbReference type="InterPro" id="IPR019734">
    <property type="entry name" value="TPR_rpt"/>
</dbReference>
<dbReference type="AlphaFoldDB" id="A0AAP8NLM5"/>
<evidence type="ECO:0008006" key="8">
    <source>
        <dbReference type="Google" id="ProtNLM"/>
    </source>
</evidence>
<dbReference type="RefSeq" id="WP_022198414.1">
    <property type="nucleotide sequence ID" value="NZ_VVKE01000001.1"/>
</dbReference>
<accession>A0AAP8NLM5</accession>
<dbReference type="Proteomes" id="UP000235914">
    <property type="component" value="Unassembled WGS sequence"/>
</dbReference>
<feature type="repeat" description="TPR" evidence="2">
    <location>
        <begin position="651"/>
        <end position="684"/>
    </location>
</feature>
<dbReference type="InterPro" id="IPR011990">
    <property type="entry name" value="TPR-like_helical_dom_sf"/>
</dbReference>
<reference evidence="6 7" key="1">
    <citation type="journal article" date="2017" name="BMC Genomics">
        <title>Genome sequencing of 39 Akkermansia muciniphila isolates reveals its population structure, genomic and functional diverisity, and global distribution in mammalian gut microbiotas.</title>
        <authorList>
            <person name="Guo X."/>
            <person name="Li S."/>
            <person name="Zhang J."/>
            <person name="Wu F."/>
            <person name="Li X."/>
            <person name="Wu D."/>
            <person name="Zhang M."/>
            <person name="Ou Z."/>
            <person name="Jie Z."/>
            <person name="Yan Q."/>
            <person name="Li P."/>
            <person name="Yi J."/>
            <person name="Peng Y."/>
        </authorList>
    </citation>
    <scope>NUCLEOTIDE SEQUENCE [LARGE SCALE GENOMIC DNA]</scope>
    <source>
        <strain evidence="6 7">GP43</strain>
    </source>
</reference>
<dbReference type="Pfam" id="PF14559">
    <property type="entry name" value="TPR_19"/>
    <property type="match status" value="1"/>
</dbReference>
<dbReference type="SUPFAM" id="SSF48695">
    <property type="entry name" value="Multiheme cytochromes"/>
    <property type="match status" value="1"/>
</dbReference>
<dbReference type="Gene3D" id="1.10.1130.10">
    <property type="entry name" value="Flavocytochrome C3, Chain A"/>
    <property type="match status" value="3"/>
</dbReference>
<keyword evidence="1" id="KW-0732">Signal</keyword>
<keyword evidence="3" id="KW-0472">Membrane</keyword>
<evidence type="ECO:0000256" key="2">
    <source>
        <dbReference type="PROSITE-ProRule" id="PRU00339"/>
    </source>
</evidence>
<dbReference type="Pfam" id="PF13646">
    <property type="entry name" value="HEAT_2"/>
    <property type="match status" value="1"/>
</dbReference>
<evidence type="ECO:0000259" key="5">
    <source>
        <dbReference type="Pfam" id="PF13435"/>
    </source>
</evidence>
<dbReference type="InterPro" id="IPR051829">
    <property type="entry name" value="Multiheme_Cytochr_ET"/>
</dbReference>
<sequence>MIWQNISAMSAPESADAPVNRPSMKKWVVLLVVLGALIGLGTMVKAWMDKRSGAAAQPVVFSGGSEHWDQNEVPISMQCGACHEKEFRQWAGSDHAWAFRKLGDQWESEAFHNMKLDAHGSILQFSTNGHGRMVHDGQSSTSWRAEWATGRIPLVQYLVPAKDGGFHTLSAAWDVNRKEWFDIFGKESRQPGDWGHWTGRGMNWNTQCAWCHMSLFHKNYDPVKDRYASTWTEPGVTCIQCHGPLLDKPEAGTGCMISTRNKLTPQQIHDNCASCHARRDEFDHDFAVGDRFDNHFQLVLPVQPGVFWPNGMQRDEDYCETGLRLSRMGKAGVTCLDCHDPHTGTLKLPQEDNTLCLRCHGTGEAVNGVKAPVIDMATHTPCPQSSMGARCVECHMPESLYMARDPRRDHSFNSPDPLLSVELGIPNACTMCHEEKSNEWAAEAVKKYYGAKPKMAQYRERTRAVQHAYEGKEDVLPLLMECFKREEVGAWRATLLDLMDAWAHEPAVQEVAAAAVKDPDPLTRAAAAKVMGRVGNPAAGKLLNDPFRVVRLQAEWALRDSLPPDSPGMKELTAAALHQADQPSGAMKLAQIAISRKDVKTAELWFSKALKWDATSSVVHRDYAVFLASQGRSREAVDQMQEAVRLAPRDANLWYLLGLGQIENNDESGALESFNEALKIEPSFIRALFNRALLNEKVGRLEQALQDLENCSSLEKGNADIPFTLAVMLYRNGRYREAAAAAAEALRRDPGHARARQILESASRHGR</sequence>
<gene>
    <name evidence="6" type="ORF">CXU09_04495</name>
</gene>
<dbReference type="InterPro" id="IPR023155">
    <property type="entry name" value="Cyt_c-552/4"/>
</dbReference>
<dbReference type="Pfam" id="PF13435">
    <property type="entry name" value="Cytochrome_C554"/>
    <property type="match status" value="1"/>
</dbReference>
<dbReference type="InterPro" id="IPR010177">
    <property type="entry name" value="Paired_CXXCH_1"/>
</dbReference>
<feature type="domain" description="Doubled CXXCH motif" evidence="4">
    <location>
        <begin position="334"/>
        <end position="362"/>
    </location>
</feature>
<feature type="transmembrane region" description="Helical" evidence="3">
    <location>
        <begin position="27"/>
        <end position="48"/>
    </location>
</feature>